<proteinExistence type="predicted"/>
<evidence type="ECO:0000259" key="7">
    <source>
        <dbReference type="PROSITE" id="PS00028"/>
    </source>
</evidence>
<dbReference type="PANTHER" id="PTHR37701:SF17">
    <property type="entry name" value="METHYL BINDING DOMAIN117"/>
    <property type="match status" value="1"/>
</dbReference>
<feature type="compositionally biased region" description="Basic and acidic residues" evidence="6">
    <location>
        <begin position="448"/>
        <end position="464"/>
    </location>
</feature>
<dbReference type="AlphaFoldDB" id="A0A3B6LLX4"/>
<comment type="subcellular location">
    <subcellularLocation>
        <location evidence="1">Nucleus</location>
    </subcellularLocation>
</comment>
<keyword evidence="9" id="KW-1185">Reference proteome</keyword>
<feature type="compositionally biased region" description="Basic and acidic residues" evidence="6">
    <location>
        <begin position="63"/>
        <end position="83"/>
    </location>
</feature>
<feature type="compositionally biased region" description="Pro residues" evidence="6">
    <location>
        <begin position="20"/>
        <end position="30"/>
    </location>
</feature>
<keyword evidence="5" id="KW-0539">Nucleus</keyword>
<dbReference type="SUPFAM" id="SSF54171">
    <property type="entry name" value="DNA-binding domain"/>
    <property type="match status" value="1"/>
</dbReference>
<evidence type="ECO:0000256" key="6">
    <source>
        <dbReference type="SAM" id="MobiDB-lite"/>
    </source>
</evidence>
<dbReference type="OMA" id="DGACHNA"/>
<dbReference type="Proteomes" id="UP000019116">
    <property type="component" value="Chromosome 5B"/>
</dbReference>
<name>A0A3B6LLX4_WHEAT</name>
<dbReference type="InterPro" id="IPR013087">
    <property type="entry name" value="Znf_C2H2_type"/>
</dbReference>
<dbReference type="InterPro" id="IPR037472">
    <property type="entry name" value="MBD8"/>
</dbReference>
<evidence type="ECO:0000256" key="1">
    <source>
        <dbReference type="ARBA" id="ARBA00004123"/>
    </source>
</evidence>
<evidence type="ECO:0000256" key="4">
    <source>
        <dbReference type="ARBA" id="ARBA00023163"/>
    </source>
</evidence>
<sequence length="1172" mass="126873">MPFSVSSGTKPKPQIALPQQPQPPPPPLPPSAMGTEVVPVVDLGALSQSELVALAAASPYAVDPRRGRRDADLLPPPKIDRAVFNESAGSRKQTFSRRRAATNLPHNLTPSTASSSAVAAPTEEDSENRLIVFHLQQLFARDDPSYLPPPPPIPLQQLPPIPIPAPTIPVPTPPVASVPIQQLPDPDRDLTNPKGVAVDLARLAELVDPYGEEIRNRTAGLALESELLGFMNELEGQWGSRRRRRKFVEAAIFGDHLPRGWKLILGIKRKERAAWINCRRYVSPRGHQFATCREVSSYFMSLLGYVEAKPTTVQNNDMGVRDLSAVNVGVRDLSAVNVGVQNNDVGVRDLSAVNTAGLHQQNDSTRDMQSAVSATSVTLSIHNGDSQGQRQKPYKDEAPIEAVRKECKKCNLTFEDQSAYVQHQLSFHQRKAKRRKVDKSIGLGVSKDGKLETQESQRTSEDKPGYFGHGVADVKSQGQSPAELFGGASSGDVGAQLSLAAAPCGLQEITALPEQVEEPSAGEPVSGHQDLPQETTGLPQQEKELSATEPFAGHQKEHVDNSGDHEIHDGACHIAEEPLAFDVGSNLSTCKSPEPEVHEHDSSKDLEFSIADCSGSFDRSHEISKIPQDVPCTADAPGEKSCSDDPMDCADITLPKQVPEHCDMLDHKFRGFPGGTGFNDQVGNNPLSANLDEPDLSSNSMEVDNSKIACKFGDMLNSTSSEYDKPVVDQIDRGVTALKNDAINIDDGMNIDVRIKEVNLNSCLDTISSPVSGANCETSNALHDGNRSSILAQCFGGSSNDDNVCQDESFVNQNNVSKAEIFVNQSNDMVYQSNLNMNPISPPQISVDYFTNCSMNSEIKNNDNRRDDNAKEQFVNSRNISSNEPGFDAEAYNNDIFTGAMAETSFAQLNNAMNMKTDYSSCYSISDLNTLTGGTATDGIDFHGMRSSFVSGSTSRSEPNELDFDIKGSMLEALERSDSDLETQYNGGDPAIDSLPAAGTSGTSVDDFMSMHTNFGSLTSLVRSVEGGPMSRLIQDQCDLQLGFGAQKQQIYPSFEEHLRMASAGAPQFGNMGRHNPMPVPVPVPEPTLMLGYEPTLMLGYAPQFGSCPPVQLGWDLSKMVGVLQSVCVWCNTRFQHFGTAEQQNDSVGFICPACKDKTSGHLGTLNNGSLL</sequence>
<feature type="region of interest" description="Disordered" evidence="6">
    <location>
        <begin position="516"/>
        <end position="548"/>
    </location>
</feature>
<dbReference type="PaxDb" id="4565-Traes_5BL_C3F3A871A.1"/>
<feature type="region of interest" description="Disordered" evidence="6">
    <location>
        <begin position="63"/>
        <end position="123"/>
    </location>
</feature>
<dbReference type="GO" id="GO:0003677">
    <property type="term" value="F:DNA binding"/>
    <property type="evidence" value="ECO:0007669"/>
    <property type="project" value="UniProtKB-KW"/>
</dbReference>
<evidence type="ECO:0000313" key="9">
    <source>
        <dbReference type="Proteomes" id="UP000019116"/>
    </source>
</evidence>
<feature type="compositionally biased region" description="Low complexity" evidence="6">
    <location>
        <begin position="10"/>
        <end position="19"/>
    </location>
</feature>
<reference evidence="8" key="2">
    <citation type="submission" date="2018-10" db="UniProtKB">
        <authorList>
            <consortium name="EnsemblPlants"/>
        </authorList>
    </citation>
    <scope>IDENTIFICATION</scope>
</reference>
<protein>
    <recommendedName>
        <fullName evidence="7">C2H2-type domain-containing protein</fullName>
    </recommendedName>
</protein>
<feature type="region of interest" description="Disordered" evidence="6">
    <location>
        <begin position="1"/>
        <end position="35"/>
    </location>
</feature>
<dbReference type="PROSITE" id="PS00028">
    <property type="entry name" value="ZINC_FINGER_C2H2_1"/>
    <property type="match status" value="1"/>
</dbReference>
<reference evidence="8" key="1">
    <citation type="submission" date="2018-08" db="EMBL/GenBank/DDBJ databases">
        <authorList>
            <person name="Rossello M."/>
        </authorList>
    </citation>
    <scope>NUCLEOTIDE SEQUENCE [LARGE SCALE GENOMIC DNA]</scope>
    <source>
        <strain evidence="8">cv. Chinese Spring</strain>
    </source>
</reference>
<dbReference type="GeneID" id="123112280"/>
<dbReference type="KEGG" id="taes:123112280"/>
<dbReference type="InterPro" id="IPR016177">
    <property type="entry name" value="DNA-bd_dom_sf"/>
</dbReference>
<evidence type="ECO:0000256" key="5">
    <source>
        <dbReference type="ARBA" id="ARBA00023242"/>
    </source>
</evidence>
<dbReference type="Gramene" id="TraesNOR5B03G02935740.1">
    <property type="protein sequence ID" value="TraesNOR5B03G02935740.1"/>
    <property type="gene ID" value="TraesNOR5B03G02935740"/>
</dbReference>
<accession>A0A3B6LLX4</accession>
<evidence type="ECO:0000256" key="2">
    <source>
        <dbReference type="ARBA" id="ARBA00023015"/>
    </source>
</evidence>
<evidence type="ECO:0000313" key="8">
    <source>
        <dbReference type="EnsemblPlants" id="TraesCS5B02G248100.4"/>
    </source>
</evidence>
<dbReference type="Gramene" id="TraesCS5B03G0644500.3">
    <property type="protein sequence ID" value="TraesCS5B03G0644500.3.CDS"/>
    <property type="gene ID" value="TraesCS5B03G0644500"/>
</dbReference>
<feature type="domain" description="C2H2-type" evidence="7">
    <location>
        <begin position="407"/>
        <end position="428"/>
    </location>
</feature>
<dbReference type="RefSeq" id="XP_044389164.1">
    <property type="nucleotide sequence ID" value="XM_044533229.1"/>
</dbReference>
<evidence type="ECO:0000256" key="3">
    <source>
        <dbReference type="ARBA" id="ARBA00023125"/>
    </source>
</evidence>
<keyword evidence="4" id="KW-0804">Transcription</keyword>
<keyword evidence="3" id="KW-0238">DNA-binding</keyword>
<organism evidence="8">
    <name type="scientific">Triticum aestivum</name>
    <name type="common">Wheat</name>
    <dbReference type="NCBI Taxonomy" id="4565"/>
    <lineage>
        <taxon>Eukaryota</taxon>
        <taxon>Viridiplantae</taxon>
        <taxon>Streptophyta</taxon>
        <taxon>Embryophyta</taxon>
        <taxon>Tracheophyta</taxon>
        <taxon>Spermatophyta</taxon>
        <taxon>Magnoliopsida</taxon>
        <taxon>Liliopsida</taxon>
        <taxon>Poales</taxon>
        <taxon>Poaceae</taxon>
        <taxon>BOP clade</taxon>
        <taxon>Pooideae</taxon>
        <taxon>Triticodae</taxon>
        <taxon>Triticeae</taxon>
        <taxon>Triticinae</taxon>
        <taxon>Triticum</taxon>
    </lineage>
</organism>
<dbReference type="OrthoDB" id="1893318at2759"/>
<feature type="compositionally biased region" description="Low complexity" evidence="6">
    <location>
        <begin position="109"/>
        <end position="121"/>
    </location>
</feature>
<dbReference type="GO" id="GO:0005634">
    <property type="term" value="C:nucleus"/>
    <property type="evidence" value="ECO:0007669"/>
    <property type="project" value="UniProtKB-SubCell"/>
</dbReference>
<dbReference type="Gramene" id="TraesCS5B02G248100.4">
    <property type="protein sequence ID" value="TraesCS5B02G248100.4"/>
    <property type="gene ID" value="TraesCS5B02G248100"/>
</dbReference>
<keyword evidence="2" id="KW-0805">Transcription regulation</keyword>
<feature type="region of interest" description="Disordered" evidence="6">
    <location>
        <begin position="448"/>
        <end position="487"/>
    </location>
</feature>
<dbReference type="EnsemblPlants" id="TraesCS5B02G248100.4">
    <property type="protein sequence ID" value="TraesCS5B02G248100.4"/>
    <property type="gene ID" value="TraesCS5B02G248100"/>
</dbReference>
<dbReference type="PANTHER" id="PTHR37701">
    <property type="entry name" value="METHYL-CPG-BINDING DOMAIN-CONTAINING PROTEIN 8"/>
    <property type="match status" value="1"/>
</dbReference>
<gene>
    <name evidence="8" type="primary">LOC123112280</name>
</gene>